<organism evidence="1 2">
    <name type="scientific">Actinoplanes aureus</name>
    <dbReference type="NCBI Taxonomy" id="2792083"/>
    <lineage>
        <taxon>Bacteria</taxon>
        <taxon>Bacillati</taxon>
        <taxon>Actinomycetota</taxon>
        <taxon>Actinomycetes</taxon>
        <taxon>Micromonosporales</taxon>
        <taxon>Micromonosporaceae</taxon>
        <taxon>Actinoplanes</taxon>
    </lineage>
</organism>
<evidence type="ECO:0000313" key="1">
    <source>
        <dbReference type="EMBL" id="MBG0569305.1"/>
    </source>
</evidence>
<dbReference type="AlphaFoldDB" id="A0A931CQJ9"/>
<sequence>MQRLVVEVELLLAQATAGAEQRGLMRLRTMAERCAEEHGELVFVGD</sequence>
<protein>
    <submittedName>
        <fullName evidence="1">Uncharacterized protein</fullName>
    </submittedName>
</protein>
<dbReference type="Proteomes" id="UP000598146">
    <property type="component" value="Unassembled WGS sequence"/>
</dbReference>
<evidence type="ECO:0000313" key="2">
    <source>
        <dbReference type="Proteomes" id="UP000598146"/>
    </source>
</evidence>
<dbReference type="RefSeq" id="WP_196421044.1">
    <property type="nucleotide sequence ID" value="NZ_JADQTO010000067.1"/>
</dbReference>
<accession>A0A931CQJ9</accession>
<comment type="caution">
    <text evidence="1">The sequence shown here is derived from an EMBL/GenBank/DDBJ whole genome shotgun (WGS) entry which is preliminary data.</text>
</comment>
<name>A0A931CQJ9_9ACTN</name>
<dbReference type="EMBL" id="JADQTO010000067">
    <property type="protein sequence ID" value="MBG0569305.1"/>
    <property type="molecule type" value="Genomic_DNA"/>
</dbReference>
<gene>
    <name evidence="1" type="ORF">I4J89_48715</name>
</gene>
<keyword evidence="2" id="KW-1185">Reference proteome</keyword>
<reference evidence="1" key="1">
    <citation type="submission" date="2020-11" db="EMBL/GenBank/DDBJ databases">
        <title>Isolation and identification of active actinomycetes.</title>
        <authorList>
            <person name="Sun X."/>
        </authorList>
    </citation>
    <scope>NUCLEOTIDE SEQUENCE</scope>
    <source>
        <strain evidence="1">NEAU-A11</strain>
    </source>
</reference>
<proteinExistence type="predicted"/>